<accession>A0A8T1UAD8</accession>
<dbReference type="Proteomes" id="UP000688947">
    <property type="component" value="Unassembled WGS sequence"/>
</dbReference>
<evidence type="ECO:0000313" key="2">
    <source>
        <dbReference type="Proteomes" id="UP000688947"/>
    </source>
</evidence>
<evidence type="ECO:0000313" key="1">
    <source>
        <dbReference type="EMBL" id="KAG6958642.1"/>
    </source>
</evidence>
<sequence>ASGSLSPEIKSFRRSRNSLEFGWGEVLQQHFRNVFFSNGSYTMNSLRTHTDNECVHSAYAIIELTCEIVQTTINALAEVLYVPHALPFSVAHCQIRQDVLALSFTRGMKVYHFSPVDMIDGRYGSWTPKLGRSGGRQHSG</sequence>
<dbReference type="EMBL" id="JAENGZ010000476">
    <property type="protein sequence ID" value="KAG6958642.1"/>
    <property type="molecule type" value="Genomic_DNA"/>
</dbReference>
<dbReference type="AlphaFoldDB" id="A0A8T1UAD8"/>
<reference evidence="1" key="1">
    <citation type="submission" date="2021-01" db="EMBL/GenBank/DDBJ databases">
        <title>Phytophthora aleatoria, a newly-described species from Pinus radiata is distinct from Phytophthora cactorum isolates based on comparative genomics.</title>
        <authorList>
            <person name="Mcdougal R."/>
            <person name="Panda P."/>
            <person name="Williams N."/>
            <person name="Studholme D.J."/>
        </authorList>
    </citation>
    <scope>NUCLEOTIDE SEQUENCE</scope>
    <source>
        <strain evidence="1">NZFS 3830</strain>
    </source>
</reference>
<comment type="caution">
    <text evidence="1">The sequence shown here is derived from an EMBL/GenBank/DDBJ whole genome shotgun (WGS) entry which is preliminary data.</text>
</comment>
<proteinExistence type="predicted"/>
<feature type="non-terminal residue" evidence="1">
    <location>
        <position position="1"/>
    </location>
</feature>
<organism evidence="1 2">
    <name type="scientific">Phytophthora cactorum</name>
    <dbReference type="NCBI Taxonomy" id="29920"/>
    <lineage>
        <taxon>Eukaryota</taxon>
        <taxon>Sar</taxon>
        <taxon>Stramenopiles</taxon>
        <taxon>Oomycota</taxon>
        <taxon>Peronosporomycetes</taxon>
        <taxon>Peronosporales</taxon>
        <taxon>Peronosporaceae</taxon>
        <taxon>Phytophthora</taxon>
    </lineage>
</organism>
<name>A0A8T1UAD8_9STRA</name>
<protein>
    <submittedName>
        <fullName evidence="1">Uncharacterized protein</fullName>
    </submittedName>
</protein>
<gene>
    <name evidence="1" type="ORF">JG687_00009277</name>
</gene>